<keyword evidence="8" id="KW-1185">Reference proteome</keyword>
<dbReference type="Proteomes" id="UP000243297">
    <property type="component" value="Unassembled WGS sequence"/>
</dbReference>
<evidence type="ECO:0000313" key="8">
    <source>
        <dbReference type="Proteomes" id="UP000243297"/>
    </source>
</evidence>
<reference evidence="8" key="1">
    <citation type="submission" date="2017-02" db="EMBL/GenBank/DDBJ databases">
        <authorList>
            <person name="Varghese N."/>
            <person name="Submissions S."/>
        </authorList>
    </citation>
    <scope>NUCLEOTIDE SEQUENCE [LARGE SCALE GENOMIC DNA]</scope>
    <source>
        <strain evidence="8">ATCC 25662</strain>
    </source>
</reference>
<dbReference type="AlphaFoldDB" id="A0A1T4QAU2"/>
<keyword evidence="5" id="KW-0132">Cell division</keyword>
<dbReference type="GO" id="GO:0005886">
    <property type="term" value="C:plasma membrane"/>
    <property type="evidence" value="ECO:0007669"/>
    <property type="project" value="UniProtKB-SubCell"/>
</dbReference>
<dbReference type="EMBL" id="FUWY01000009">
    <property type="protein sequence ID" value="SKA00849.1"/>
    <property type="molecule type" value="Genomic_DNA"/>
</dbReference>
<keyword evidence="5" id="KW-0717">Septation</keyword>
<dbReference type="STRING" id="118967.SAMN02745191_2378"/>
<sequence length="576" mass="65635">MEAVLNFLSNKFVIIALVALIIILVVWFVIRKMQSSKLKKRLSDYEVRYNSIKSVPLPYKLNKAVAIARVNQDVMQSVTNCKDDFDLVQSNLKQISQLLADTEDFLLMNKNKQVKEGLLDLDSMMVLGEKQVSEMDAFLDTILEKETAQRQEVTGFKDKFRELKAFAFENSSSLSFSWNKIEGVIQETEKMFSAFEEWMYASEFEKASAKLEEIKGSIINLELLINDLPDLLQEARGVLPNLVDEVARNNAILQKKGVSLAHLEIEKNLIVITDALKNDLDSLQNGECTGVSEHLLNYKTRLLQLNDQISKEGVAYDDLQNAISEVENVTIQTKEAIQFINETFEKLGSRFGWGNLKEQIAEQEVKFNKLVEKKERVVESVQQSDSSSVENLYLLKELLQDINVCHTEIAKIKEVMDNAHSDEERAKKQLLKLQLIMNEMQVKIRKNRLPAISDTYNSDLDKAFDYIRSIETLIDDTPLNVQLLNATLKDAIDYIYKLYNNVNNVVGMAVMVENTIVFGNKYRSTYADIDSELTRAELCFRNGEYTQALTIAIATIEKIHPGTYETLIKENAKSAA</sequence>
<dbReference type="RefSeq" id="WP_078712763.1">
    <property type="nucleotide sequence ID" value="NZ_FUWY01000009.1"/>
</dbReference>
<evidence type="ECO:0000256" key="1">
    <source>
        <dbReference type="ARBA" id="ARBA00004162"/>
    </source>
</evidence>
<evidence type="ECO:0000313" key="7">
    <source>
        <dbReference type="EMBL" id="SKA00849.1"/>
    </source>
</evidence>
<gene>
    <name evidence="7" type="ORF">SAMN02745191_2378</name>
</gene>
<dbReference type="GO" id="GO:0000917">
    <property type="term" value="P:division septum assembly"/>
    <property type="evidence" value="ECO:0007669"/>
    <property type="project" value="UniProtKB-KW"/>
</dbReference>
<accession>A0A1T4QAU2</accession>
<evidence type="ECO:0000256" key="5">
    <source>
        <dbReference type="ARBA" id="ARBA00023210"/>
    </source>
</evidence>
<keyword evidence="4 6" id="KW-0472">Membrane</keyword>
<keyword evidence="3 6" id="KW-1133">Transmembrane helix</keyword>
<dbReference type="GO" id="GO:0005940">
    <property type="term" value="C:septin ring"/>
    <property type="evidence" value="ECO:0007669"/>
    <property type="project" value="InterPro"/>
</dbReference>
<dbReference type="Pfam" id="PF06160">
    <property type="entry name" value="EzrA"/>
    <property type="match status" value="1"/>
</dbReference>
<dbReference type="InterPro" id="IPR010379">
    <property type="entry name" value="EzrA"/>
</dbReference>
<proteinExistence type="predicted"/>
<evidence type="ECO:0000256" key="4">
    <source>
        <dbReference type="ARBA" id="ARBA00023136"/>
    </source>
</evidence>
<dbReference type="OrthoDB" id="1654473at2"/>
<evidence type="ECO:0000256" key="3">
    <source>
        <dbReference type="ARBA" id="ARBA00022989"/>
    </source>
</evidence>
<name>A0A1T4QAU2_9FIRM</name>
<keyword evidence="5" id="KW-0131">Cell cycle</keyword>
<keyword evidence="2 6" id="KW-0812">Transmembrane</keyword>
<comment type="subcellular location">
    <subcellularLocation>
        <location evidence="1">Cell membrane</location>
        <topology evidence="1">Single-pass membrane protein</topology>
    </subcellularLocation>
</comment>
<protein>
    <submittedName>
        <fullName evidence="7">Septation ring formation regulator</fullName>
    </submittedName>
</protein>
<dbReference type="GO" id="GO:0000921">
    <property type="term" value="P:septin ring assembly"/>
    <property type="evidence" value="ECO:0007669"/>
    <property type="project" value="InterPro"/>
</dbReference>
<evidence type="ECO:0000256" key="6">
    <source>
        <dbReference type="SAM" id="Phobius"/>
    </source>
</evidence>
<evidence type="ECO:0000256" key="2">
    <source>
        <dbReference type="ARBA" id="ARBA00022692"/>
    </source>
</evidence>
<organism evidence="7 8">
    <name type="scientific">Anaerorhabdus furcosa</name>
    <dbReference type="NCBI Taxonomy" id="118967"/>
    <lineage>
        <taxon>Bacteria</taxon>
        <taxon>Bacillati</taxon>
        <taxon>Bacillota</taxon>
        <taxon>Erysipelotrichia</taxon>
        <taxon>Erysipelotrichales</taxon>
        <taxon>Erysipelotrichaceae</taxon>
        <taxon>Anaerorhabdus</taxon>
    </lineage>
</organism>
<feature type="transmembrane region" description="Helical" evidence="6">
    <location>
        <begin position="12"/>
        <end position="30"/>
    </location>
</feature>